<feature type="chain" id="PRO_5035304388" description="Lysozyme inhibitor LprI-like N-terminal domain-containing protein" evidence="1">
    <location>
        <begin position="33"/>
        <end position="145"/>
    </location>
</feature>
<dbReference type="Gene3D" id="1.20.1270.180">
    <property type="match status" value="1"/>
</dbReference>
<keyword evidence="4" id="KW-1185">Reference proteome</keyword>
<evidence type="ECO:0000256" key="1">
    <source>
        <dbReference type="SAM" id="SignalP"/>
    </source>
</evidence>
<evidence type="ECO:0000313" key="4">
    <source>
        <dbReference type="Proteomes" id="UP000646365"/>
    </source>
</evidence>
<dbReference type="Proteomes" id="UP000646365">
    <property type="component" value="Unassembled WGS sequence"/>
</dbReference>
<protein>
    <recommendedName>
        <fullName evidence="2">Lysozyme inhibitor LprI-like N-terminal domain-containing protein</fullName>
    </recommendedName>
</protein>
<dbReference type="RefSeq" id="WP_189049054.1">
    <property type="nucleotide sequence ID" value="NZ_BMJQ01000010.1"/>
</dbReference>
<comment type="caution">
    <text evidence="3">The sequence shown here is derived from an EMBL/GenBank/DDBJ whole genome shotgun (WGS) entry which is preliminary data.</text>
</comment>
<proteinExistence type="predicted"/>
<evidence type="ECO:0000313" key="3">
    <source>
        <dbReference type="EMBL" id="GGF30112.1"/>
    </source>
</evidence>
<reference evidence="3" key="2">
    <citation type="submission" date="2020-09" db="EMBL/GenBank/DDBJ databases">
        <authorList>
            <person name="Sun Q."/>
            <person name="Zhou Y."/>
        </authorList>
    </citation>
    <scope>NUCLEOTIDE SEQUENCE</scope>
    <source>
        <strain evidence="3">CGMCC 1.15725</strain>
    </source>
</reference>
<name>A0A8J2YXN5_9PROT</name>
<feature type="domain" description="Lysozyme inhibitor LprI-like N-terminal" evidence="2">
    <location>
        <begin position="36"/>
        <end position="127"/>
    </location>
</feature>
<dbReference type="InterPro" id="IPR009739">
    <property type="entry name" value="LprI-like_N"/>
</dbReference>
<dbReference type="EMBL" id="BMJQ01000010">
    <property type="protein sequence ID" value="GGF30112.1"/>
    <property type="molecule type" value="Genomic_DNA"/>
</dbReference>
<reference evidence="3" key="1">
    <citation type="journal article" date="2014" name="Int. J. Syst. Evol. Microbiol.">
        <title>Complete genome sequence of Corynebacterium casei LMG S-19264T (=DSM 44701T), isolated from a smear-ripened cheese.</title>
        <authorList>
            <consortium name="US DOE Joint Genome Institute (JGI-PGF)"/>
            <person name="Walter F."/>
            <person name="Albersmeier A."/>
            <person name="Kalinowski J."/>
            <person name="Ruckert C."/>
        </authorList>
    </citation>
    <scope>NUCLEOTIDE SEQUENCE</scope>
    <source>
        <strain evidence="3">CGMCC 1.15725</strain>
    </source>
</reference>
<gene>
    <name evidence="3" type="ORF">GCM10011611_40260</name>
</gene>
<feature type="signal peptide" evidence="1">
    <location>
        <begin position="1"/>
        <end position="32"/>
    </location>
</feature>
<evidence type="ECO:0000259" key="2">
    <source>
        <dbReference type="Pfam" id="PF07007"/>
    </source>
</evidence>
<organism evidence="3 4">
    <name type="scientific">Aliidongia dinghuensis</name>
    <dbReference type="NCBI Taxonomy" id="1867774"/>
    <lineage>
        <taxon>Bacteria</taxon>
        <taxon>Pseudomonadati</taxon>
        <taxon>Pseudomonadota</taxon>
        <taxon>Alphaproteobacteria</taxon>
        <taxon>Rhodospirillales</taxon>
        <taxon>Dongiaceae</taxon>
        <taxon>Aliidongia</taxon>
    </lineage>
</organism>
<dbReference type="Pfam" id="PF07007">
    <property type="entry name" value="LprI"/>
    <property type="match status" value="1"/>
</dbReference>
<keyword evidence="1" id="KW-0732">Signal</keyword>
<sequence length="145" mass="15302">MDANEYALPIAKLRFLPVLALALAFRPVPAHAADCASASDQATMNACAAQAYKQADAALNGLYQQAEQRLKNDSEQMKRLVAAERTWIAFRDAECKFVGAPASGGSADGTVLATCLTALTTKRSADLKGFLSCPEGDLACPLPPE</sequence>
<dbReference type="AlphaFoldDB" id="A0A8J2YXN5"/>
<accession>A0A8J2YXN5</accession>